<dbReference type="SMART" id="SM00382">
    <property type="entry name" value="AAA"/>
    <property type="match status" value="1"/>
</dbReference>
<name>A0A6M0QYE6_9RHOB</name>
<dbReference type="SMART" id="SM00487">
    <property type="entry name" value="DEXDc"/>
    <property type="match status" value="1"/>
</dbReference>
<protein>
    <submittedName>
        <fullName evidence="7">DEAD/DEAH box helicase</fullName>
    </submittedName>
</protein>
<comment type="caution">
    <text evidence="7">The sequence shown here is derived from an EMBL/GenBank/DDBJ whole genome shotgun (WGS) entry which is preliminary data.</text>
</comment>
<dbReference type="Pfam" id="PF00271">
    <property type="entry name" value="Helicase_C"/>
    <property type="match status" value="1"/>
</dbReference>
<dbReference type="SMART" id="SM00490">
    <property type="entry name" value="HELICc"/>
    <property type="match status" value="1"/>
</dbReference>
<dbReference type="InterPro" id="IPR003593">
    <property type="entry name" value="AAA+_ATPase"/>
</dbReference>
<feature type="domain" description="Helicase ATP-binding" evidence="5">
    <location>
        <begin position="148"/>
        <end position="315"/>
    </location>
</feature>
<evidence type="ECO:0000256" key="3">
    <source>
        <dbReference type="ARBA" id="ARBA00022806"/>
    </source>
</evidence>
<dbReference type="PROSITE" id="PS51192">
    <property type="entry name" value="HELICASE_ATP_BIND_1"/>
    <property type="match status" value="1"/>
</dbReference>
<evidence type="ECO:0000259" key="6">
    <source>
        <dbReference type="PROSITE" id="PS51194"/>
    </source>
</evidence>
<gene>
    <name evidence="7" type="ORF">G4Z14_17100</name>
</gene>
<dbReference type="InterPro" id="IPR014001">
    <property type="entry name" value="Helicase_ATP-bd"/>
</dbReference>
<keyword evidence="4" id="KW-0067">ATP-binding</keyword>
<dbReference type="GO" id="GO:0005524">
    <property type="term" value="F:ATP binding"/>
    <property type="evidence" value="ECO:0007669"/>
    <property type="project" value="UniProtKB-KW"/>
</dbReference>
<dbReference type="Pfam" id="PF00270">
    <property type="entry name" value="DEAD"/>
    <property type="match status" value="1"/>
</dbReference>
<dbReference type="InterPro" id="IPR001650">
    <property type="entry name" value="Helicase_C-like"/>
</dbReference>
<accession>A0A6M0QYE6</accession>
<dbReference type="EMBL" id="JAAIVJ010000018">
    <property type="protein sequence ID" value="NEY92011.1"/>
    <property type="molecule type" value="Genomic_DNA"/>
</dbReference>
<dbReference type="InterPro" id="IPR050474">
    <property type="entry name" value="Hel308_SKI2-like"/>
</dbReference>
<dbReference type="RefSeq" id="WP_164627944.1">
    <property type="nucleotide sequence ID" value="NZ_JAAIVJ010000018.1"/>
</dbReference>
<evidence type="ECO:0000256" key="4">
    <source>
        <dbReference type="ARBA" id="ARBA00022840"/>
    </source>
</evidence>
<dbReference type="Gene3D" id="3.40.50.300">
    <property type="entry name" value="P-loop containing nucleotide triphosphate hydrolases"/>
    <property type="match status" value="2"/>
</dbReference>
<organism evidence="7 8">
    <name type="scientific">Tabrizicola oligotrophica</name>
    <dbReference type="NCBI Taxonomy" id="2710650"/>
    <lineage>
        <taxon>Bacteria</taxon>
        <taxon>Pseudomonadati</taxon>
        <taxon>Pseudomonadota</taxon>
        <taxon>Alphaproteobacteria</taxon>
        <taxon>Rhodobacterales</taxon>
        <taxon>Paracoccaceae</taxon>
        <taxon>Tabrizicola</taxon>
    </lineage>
</organism>
<evidence type="ECO:0000256" key="2">
    <source>
        <dbReference type="ARBA" id="ARBA00022801"/>
    </source>
</evidence>
<dbReference type="AlphaFoldDB" id="A0A6M0QYE6"/>
<evidence type="ECO:0000259" key="5">
    <source>
        <dbReference type="PROSITE" id="PS51192"/>
    </source>
</evidence>
<feature type="domain" description="Helicase C-terminal" evidence="6">
    <location>
        <begin position="365"/>
        <end position="551"/>
    </location>
</feature>
<evidence type="ECO:0000313" key="7">
    <source>
        <dbReference type="EMBL" id="NEY92011.1"/>
    </source>
</evidence>
<reference evidence="7 8" key="1">
    <citation type="submission" date="2020-02" db="EMBL/GenBank/DDBJ databases">
        <authorList>
            <person name="Chen W.-M."/>
        </authorList>
    </citation>
    <scope>NUCLEOTIDE SEQUENCE [LARGE SCALE GENOMIC DNA]</scope>
    <source>
        <strain evidence="7 8">KMS-5</strain>
    </source>
</reference>
<evidence type="ECO:0000313" key="8">
    <source>
        <dbReference type="Proteomes" id="UP000477782"/>
    </source>
</evidence>
<sequence length="848" mass="92524">MMQELADKVWANARFHDAARRVELAWLTKEIGGVEDGPADITDATRLMRSAAILACSETADHRRAAFRVATWAYDLFGTGQVPLDQALRVVLMRLGNFPSISTRADVESSQASLPFALVAEEIASADAHEVTINGQTVLLTDFQHKLWISLMLSRRIALAAPTSAGKSFVLQGYLSALFNNDQSKSVVYIVPTRALIAQVAEDLKIQFKGMSRNTPDIVTVPVDAETKLAKRAIYVMTQERVQLALGAHPDFSASVIIVDEAHSIADGSRGVLLQWVVDDLLVRNPTSQILFASPAIRNLDIFGRLFGLDDVIEFSSVEPTVAQNFLVTTIESATKGKLSIHTAGDGAKELRSVATLQLGHTVASRTEKLVHIPAQLGRGHSNIIYANGAAEAESVALQLAELMSDREPTMARLALSDLAKEAVHANYALVECVKYGVAFHYSNIPTQLRRAIEAAVSSGEVNYLVCTSTLLQGVNLPAKNIFMFAPEKGRTKALESTDFWNLAGRAGRLKREFQGNIFLIDYDKWKKKPLDGAKDSIIIPAIESSLNDHHDQLMTVIAGGPSAGRSDETDLETTFVRLYTDFKGGDLNQTFERAGVATGDVQSGLLEAALAAASEKLTLPAAIIRRTPNISAHKQQRLYDRISSKVAQGAEAARTLIPLHPRESEAFQSYASVLELCHEIILGIDTSKNLHRFHALIARRWMLGLPLPQIIDEQISRNASKPVRTTIRNTLDLIESDIRFQAVRLFGCYSALLVYALDSAGMVDMVSSIPSLPLYLEIGASDKTMISFISLGLSRVTAMKLNEMSARKDLDSAGALQWLRTQPLEALGLSPILLAEVRAIANVSSQN</sequence>
<proteinExistence type="predicted"/>
<dbReference type="PANTHER" id="PTHR47961">
    <property type="entry name" value="DNA POLYMERASE THETA, PUTATIVE (AFU_ORTHOLOGUE AFUA_1G05260)-RELATED"/>
    <property type="match status" value="1"/>
</dbReference>
<keyword evidence="8" id="KW-1185">Reference proteome</keyword>
<dbReference type="SUPFAM" id="SSF52540">
    <property type="entry name" value="P-loop containing nucleoside triphosphate hydrolases"/>
    <property type="match status" value="1"/>
</dbReference>
<evidence type="ECO:0000256" key="1">
    <source>
        <dbReference type="ARBA" id="ARBA00022741"/>
    </source>
</evidence>
<dbReference type="GO" id="GO:0004386">
    <property type="term" value="F:helicase activity"/>
    <property type="evidence" value="ECO:0007669"/>
    <property type="project" value="UniProtKB-KW"/>
</dbReference>
<dbReference type="PROSITE" id="PS51194">
    <property type="entry name" value="HELICASE_CTER"/>
    <property type="match status" value="1"/>
</dbReference>
<keyword evidence="1" id="KW-0547">Nucleotide-binding</keyword>
<dbReference type="GO" id="GO:0016787">
    <property type="term" value="F:hydrolase activity"/>
    <property type="evidence" value="ECO:0007669"/>
    <property type="project" value="UniProtKB-KW"/>
</dbReference>
<keyword evidence="3 7" id="KW-0347">Helicase</keyword>
<dbReference type="PANTHER" id="PTHR47961:SF6">
    <property type="entry name" value="DNA-DIRECTED DNA POLYMERASE"/>
    <property type="match status" value="1"/>
</dbReference>
<dbReference type="GO" id="GO:0003676">
    <property type="term" value="F:nucleic acid binding"/>
    <property type="evidence" value="ECO:0007669"/>
    <property type="project" value="InterPro"/>
</dbReference>
<dbReference type="Proteomes" id="UP000477782">
    <property type="component" value="Unassembled WGS sequence"/>
</dbReference>
<keyword evidence="2" id="KW-0378">Hydrolase</keyword>
<dbReference type="InterPro" id="IPR011545">
    <property type="entry name" value="DEAD/DEAH_box_helicase_dom"/>
</dbReference>
<dbReference type="InterPro" id="IPR027417">
    <property type="entry name" value="P-loop_NTPase"/>
</dbReference>